<dbReference type="InterPro" id="IPR025178">
    <property type="entry name" value="Lnb_N"/>
</dbReference>
<accession>A0A9X1SE42</accession>
<evidence type="ECO:0000259" key="1">
    <source>
        <dbReference type="Pfam" id="PF13387"/>
    </source>
</evidence>
<feature type="domain" description="Lnb N-terminal periplasmic" evidence="1">
    <location>
        <begin position="104"/>
        <end position="248"/>
    </location>
</feature>
<comment type="caution">
    <text evidence="2">The sequence shown here is derived from an EMBL/GenBank/DDBJ whole genome shotgun (WGS) entry which is preliminary data.</text>
</comment>
<dbReference type="Proteomes" id="UP001139103">
    <property type="component" value="Unassembled WGS sequence"/>
</dbReference>
<dbReference type="EMBL" id="JAJKFT010000002">
    <property type="protein sequence ID" value="MCC9627370.1"/>
    <property type="molecule type" value="Genomic_DNA"/>
</dbReference>
<dbReference type="RefSeq" id="WP_230215672.1">
    <property type="nucleotide sequence ID" value="NZ_JAJKFT010000002.1"/>
</dbReference>
<dbReference type="AlphaFoldDB" id="A0A9X1SE42"/>
<protein>
    <submittedName>
        <fullName evidence="2">DUF4105 domain-containing protein</fullName>
    </submittedName>
</protein>
<sequence length="307" mass="35227">MLQRPWIGCYNPRRIKHLSPQAFAVTPIYRGSPLSIFSSKMLCILVVGAVALLFSGCASLTPNNGRNWAPDQTRLPTYDNVAGQITIHNVRNCRYTSSDNYVVQYYDKQFNLSDIQTVDFLVAPFNDTPSVAHTMLSFGLADGDQIVSSVEIRKEADEEYSAWKGFFNQYELMYVIGDERDIINLSSNQYKSDVYLYRTMATPQQSQELLLDVLERANKLAVKPEFYNTVTNNCTTNIVRHVNDLAPDKVRYNYKVLFTGYSDEYAYELGLLDQSVPFEELKKRSLINELAAKYEYDPDFSAKIRRR</sequence>
<reference evidence="2" key="1">
    <citation type="submission" date="2021-11" db="EMBL/GenBank/DDBJ databases">
        <title>Genome sequence.</title>
        <authorList>
            <person name="Sun Q."/>
        </authorList>
    </citation>
    <scope>NUCLEOTIDE SEQUENCE</scope>
    <source>
        <strain evidence="2">JC732</strain>
    </source>
</reference>
<keyword evidence="3" id="KW-1185">Reference proteome</keyword>
<dbReference type="Pfam" id="PF13387">
    <property type="entry name" value="Lnb_N"/>
    <property type="match status" value="1"/>
</dbReference>
<gene>
    <name evidence="2" type="ORF">LOC68_03090</name>
</gene>
<proteinExistence type="predicted"/>
<name>A0A9X1SE42_9BACT</name>
<evidence type="ECO:0000313" key="2">
    <source>
        <dbReference type="EMBL" id="MCC9627370.1"/>
    </source>
</evidence>
<evidence type="ECO:0000313" key="3">
    <source>
        <dbReference type="Proteomes" id="UP001139103"/>
    </source>
</evidence>
<organism evidence="2 3">
    <name type="scientific">Blastopirellula sediminis</name>
    <dbReference type="NCBI Taxonomy" id="2894196"/>
    <lineage>
        <taxon>Bacteria</taxon>
        <taxon>Pseudomonadati</taxon>
        <taxon>Planctomycetota</taxon>
        <taxon>Planctomycetia</taxon>
        <taxon>Pirellulales</taxon>
        <taxon>Pirellulaceae</taxon>
        <taxon>Blastopirellula</taxon>
    </lineage>
</organism>